<dbReference type="SUPFAM" id="SSF46894">
    <property type="entry name" value="C-terminal effector domain of the bipartite response regulators"/>
    <property type="match status" value="1"/>
</dbReference>
<organism evidence="5">
    <name type="scientific">Mesorhizobium sp. WSM2240</name>
    <dbReference type="NCBI Taxonomy" id="3228851"/>
    <lineage>
        <taxon>Bacteria</taxon>
        <taxon>Pseudomonadati</taxon>
        <taxon>Pseudomonadota</taxon>
        <taxon>Alphaproteobacteria</taxon>
        <taxon>Hyphomicrobiales</taxon>
        <taxon>Phyllobacteriaceae</taxon>
        <taxon>Mesorhizobium</taxon>
    </lineage>
</organism>
<geneLocation type="plasmid" evidence="5">
    <name>pMk2240A</name>
</geneLocation>
<sequence length="231" mass="25645">MSSAILDTLRTATDTATAVEVVRNAFNVHAVYHLANTPTGNVDSPFVRTTYPAAWVSRYLLGSYVKVDPIVRAGLERVLPFDWSEVSVTPEALPMMRDAEEHGLGTSGYTIPVIDRLGRRALFSVNATFSGEDWREFIQANQAMLIEVAHVIHQIALREIYGDTEPPRLTAREREVLTWTARGKDYKAIAQIIGISHHTTKAYLKSARYKLDCTSNAQAVAKATSLRLISD</sequence>
<dbReference type="PANTHER" id="PTHR44688">
    <property type="entry name" value="DNA-BINDING TRANSCRIPTIONAL ACTIVATOR DEVR_DOSR"/>
    <property type="match status" value="1"/>
</dbReference>
<dbReference type="PRINTS" id="PR00038">
    <property type="entry name" value="HTHLUXR"/>
</dbReference>
<dbReference type="Gene3D" id="1.10.10.10">
    <property type="entry name" value="Winged helix-like DNA-binding domain superfamily/Winged helix DNA-binding domain"/>
    <property type="match status" value="1"/>
</dbReference>
<evidence type="ECO:0000259" key="4">
    <source>
        <dbReference type="PROSITE" id="PS50043"/>
    </source>
</evidence>
<dbReference type="InterPro" id="IPR036388">
    <property type="entry name" value="WH-like_DNA-bd_sf"/>
</dbReference>
<keyword evidence="3" id="KW-0804">Transcription</keyword>
<dbReference type="GO" id="GO:0006355">
    <property type="term" value="P:regulation of DNA-templated transcription"/>
    <property type="evidence" value="ECO:0007669"/>
    <property type="project" value="InterPro"/>
</dbReference>
<dbReference type="PROSITE" id="PS50043">
    <property type="entry name" value="HTH_LUXR_2"/>
    <property type="match status" value="1"/>
</dbReference>
<dbReference type="Pfam" id="PF03472">
    <property type="entry name" value="Autoind_bind"/>
    <property type="match status" value="1"/>
</dbReference>
<evidence type="ECO:0000313" key="5">
    <source>
        <dbReference type="EMBL" id="XCG52592.1"/>
    </source>
</evidence>
<reference evidence="5" key="1">
    <citation type="submission" date="2024-06" db="EMBL/GenBank/DDBJ databases">
        <title>Mesorhizobium karijinii sp. nov., a symbiont of the iconic Swainsona formosa from arid Australia.</title>
        <authorList>
            <person name="Hill Y.J."/>
            <person name="Watkin E.L.J."/>
            <person name="O'Hara G.W."/>
            <person name="Terpolilli J."/>
            <person name="Tye M.L."/>
            <person name="Kohlmeier M.G."/>
        </authorList>
    </citation>
    <scope>NUCLEOTIDE SEQUENCE</scope>
    <source>
        <strain evidence="5">WSM2240</strain>
        <plasmid evidence="5">pMk2240A</plasmid>
    </source>
</reference>
<dbReference type="InterPro" id="IPR036693">
    <property type="entry name" value="TF_LuxR_autoind-bd_dom_sf"/>
</dbReference>
<dbReference type="InterPro" id="IPR016032">
    <property type="entry name" value="Sig_transdc_resp-reg_C-effctor"/>
</dbReference>
<dbReference type="InterPro" id="IPR005143">
    <property type="entry name" value="TF_LuxR_autoind-bd_dom"/>
</dbReference>
<dbReference type="GO" id="GO:0003677">
    <property type="term" value="F:DNA binding"/>
    <property type="evidence" value="ECO:0007669"/>
    <property type="project" value="UniProtKB-KW"/>
</dbReference>
<dbReference type="Pfam" id="PF00196">
    <property type="entry name" value="GerE"/>
    <property type="match status" value="1"/>
</dbReference>
<dbReference type="EMBL" id="CP159256">
    <property type="protein sequence ID" value="XCG52592.1"/>
    <property type="molecule type" value="Genomic_DNA"/>
</dbReference>
<keyword evidence="1" id="KW-0805">Transcription regulation</keyword>
<dbReference type="Gene3D" id="3.30.450.80">
    <property type="entry name" value="Transcription factor LuxR-like, autoinducer-binding domain"/>
    <property type="match status" value="1"/>
</dbReference>
<dbReference type="CDD" id="cd06170">
    <property type="entry name" value="LuxR_C_like"/>
    <property type="match status" value="1"/>
</dbReference>
<gene>
    <name evidence="5" type="ORF">ABVK50_31190</name>
</gene>
<evidence type="ECO:0000256" key="3">
    <source>
        <dbReference type="ARBA" id="ARBA00023163"/>
    </source>
</evidence>
<feature type="domain" description="HTH luxR-type" evidence="4">
    <location>
        <begin position="162"/>
        <end position="227"/>
    </location>
</feature>
<dbReference type="RefSeq" id="WP_353646795.1">
    <property type="nucleotide sequence ID" value="NZ_CP159256.1"/>
</dbReference>
<proteinExistence type="predicted"/>
<keyword evidence="2" id="KW-0238">DNA-binding</keyword>
<keyword evidence="5" id="KW-0614">Plasmid</keyword>
<name>A0AAU8D0P0_9HYPH</name>
<accession>A0AAU8D0P0</accession>
<evidence type="ECO:0000256" key="1">
    <source>
        <dbReference type="ARBA" id="ARBA00023015"/>
    </source>
</evidence>
<dbReference type="PANTHER" id="PTHR44688:SF16">
    <property type="entry name" value="DNA-BINDING TRANSCRIPTIONAL ACTIVATOR DEVR_DOSR"/>
    <property type="match status" value="1"/>
</dbReference>
<dbReference type="AlphaFoldDB" id="A0AAU8D0P0"/>
<dbReference type="SUPFAM" id="SSF75516">
    <property type="entry name" value="Pheromone-binding domain of LuxR-like quorum-sensing transcription factors"/>
    <property type="match status" value="1"/>
</dbReference>
<protein>
    <submittedName>
        <fullName evidence="5">LuxR family transcriptional regulator</fullName>
    </submittedName>
</protein>
<dbReference type="SMART" id="SM00421">
    <property type="entry name" value="HTH_LUXR"/>
    <property type="match status" value="1"/>
</dbReference>
<dbReference type="InterPro" id="IPR000792">
    <property type="entry name" value="Tscrpt_reg_LuxR_C"/>
</dbReference>
<evidence type="ECO:0000256" key="2">
    <source>
        <dbReference type="ARBA" id="ARBA00023125"/>
    </source>
</evidence>